<dbReference type="Gene3D" id="3.40.33.10">
    <property type="entry name" value="CAP"/>
    <property type="match status" value="1"/>
</dbReference>
<dbReference type="InterPro" id="IPR035940">
    <property type="entry name" value="CAP_sf"/>
</dbReference>
<dbReference type="AlphaFoldDB" id="A0A955I614"/>
<dbReference type="EMBL" id="JAGQLL010000006">
    <property type="protein sequence ID" value="MCA9379705.1"/>
    <property type="molecule type" value="Genomic_DNA"/>
</dbReference>
<evidence type="ECO:0000259" key="3">
    <source>
        <dbReference type="Pfam" id="PF00188"/>
    </source>
</evidence>
<dbReference type="PANTHER" id="PTHR31157">
    <property type="entry name" value="SCP DOMAIN-CONTAINING PROTEIN"/>
    <property type="match status" value="1"/>
</dbReference>
<feature type="domain" description="SCP" evidence="3">
    <location>
        <begin position="56"/>
        <end position="175"/>
    </location>
</feature>
<dbReference type="Pfam" id="PF00188">
    <property type="entry name" value="CAP"/>
    <property type="match status" value="1"/>
</dbReference>
<feature type="region of interest" description="Disordered" evidence="1">
    <location>
        <begin position="194"/>
        <end position="229"/>
    </location>
</feature>
<dbReference type="InterPro" id="IPR014044">
    <property type="entry name" value="CAP_dom"/>
</dbReference>
<evidence type="ECO:0000256" key="1">
    <source>
        <dbReference type="SAM" id="MobiDB-lite"/>
    </source>
</evidence>
<organism evidence="4 5">
    <name type="scientific">Candidatus Dojkabacteria bacterium</name>
    <dbReference type="NCBI Taxonomy" id="2099670"/>
    <lineage>
        <taxon>Bacteria</taxon>
        <taxon>Candidatus Dojkabacteria</taxon>
    </lineage>
</organism>
<gene>
    <name evidence="4" type="ORF">KC675_00845</name>
</gene>
<feature type="compositionally biased region" description="Polar residues" evidence="1">
    <location>
        <begin position="219"/>
        <end position="229"/>
    </location>
</feature>
<dbReference type="Gene3D" id="2.60.40.10">
    <property type="entry name" value="Immunoglobulins"/>
    <property type="match status" value="1"/>
</dbReference>
<proteinExistence type="predicted"/>
<evidence type="ECO:0000313" key="5">
    <source>
        <dbReference type="Proteomes" id="UP000745577"/>
    </source>
</evidence>
<dbReference type="SUPFAM" id="SSF55797">
    <property type="entry name" value="PR-1-like"/>
    <property type="match status" value="1"/>
</dbReference>
<protein>
    <recommendedName>
        <fullName evidence="3">SCP domain-containing protein</fullName>
    </recommendedName>
</protein>
<dbReference type="PANTHER" id="PTHR31157:SF1">
    <property type="entry name" value="SCP DOMAIN-CONTAINING PROTEIN"/>
    <property type="match status" value="1"/>
</dbReference>
<evidence type="ECO:0000313" key="4">
    <source>
        <dbReference type="EMBL" id="MCA9379705.1"/>
    </source>
</evidence>
<dbReference type="CDD" id="cd05379">
    <property type="entry name" value="CAP_bacterial"/>
    <property type="match status" value="1"/>
</dbReference>
<feature type="transmembrane region" description="Helical" evidence="2">
    <location>
        <begin position="434"/>
        <end position="454"/>
    </location>
</feature>
<keyword evidence="2" id="KW-0812">Transmembrane</keyword>
<dbReference type="Proteomes" id="UP000745577">
    <property type="component" value="Unassembled WGS sequence"/>
</dbReference>
<sequence>MRRFLLPTSQNNYTPYLLHRSALVVYVLVIFLFNVIVGQLGLSTVQAAVDAGTLYSLHNSNRSANGLGGLTVNNQLVTSATNKAQAMLASDCWDHYCPPGTSPWSFILNAGYEYIYAGENLGEGFSNSTTLMNAWMNSPTHRANVLSGNFTEIGIGFAYGSYQGNPNNTIVVVHFGSKQKVTAPAPTAVPATQVTTKTVTPTSKPAPTSVPTLKPTAIPGTNITDPQNGSILNTNAPEIKGTKPDVSVLDIFINDVNVGRVDTGGENFSFRPSALEDGAKTLKAVAYINDEQVNESTLINFTVDTIAPEIDQQKMEISYIEDETEERIKFKIFSAEDTVKVSTNVTSDLFIKNEDGAWEIQIYKELLEGDVVLGITAEDSAGNQTILEIPSSEILGQFEHNAFLSQDYDGNDIRTVVSGSLLGSISAGGIQAQVNFAFIIILFALFMFDFYVIHKSGLTGVKRSKSHLHLSAMIILILVAFMGGFGGSII</sequence>
<keyword evidence="2" id="KW-0472">Membrane</keyword>
<evidence type="ECO:0000256" key="2">
    <source>
        <dbReference type="SAM" id="Phobius"/>
    </source>
</evidence>
<feature type="compositionally biased region" description="Low complexity" evidence="1">
    <location>
        <begin position="194"/>
        <end position="212"/>
    </location>
</feature>
<feature type="transmembrane region" description="Helical" evidence="2">
    <location>
        <begin position="466"/>
        <end position="489"/>
    </location>
</feature>
<accession>A0A955I614</accession>
<feature type="transmembrane region" description="Helical" evidence="2">
    <location>
        <begin position="21"/>
        <end position="42"/>
    </location>
</feature>
<keyword evidence="2" id="KW-1133">Transmembrane helix</keyword>
<comment type="caution">
    <text evidence="4">The sequence shown here is derived from an EMBL/GenBank/DDBJ whole genome shotgun (WGS) entry which is preliminary data.</text>
</comment>
<dbReference type="InterPro" id="IPR013783">
    <property type="entry name" value="Ig-like_fold"/>
</dbReference>
<reference evidence="4" key="1">
    <citation type="submission" date="2020-04" db="EMBL/GenBank/DDBJ databases">
        <authorList>
            <person name="Zhang T."/>
        </authorList>
    </citation>
    <scope>NUCLEOTIDE SEQUENCE</scope>
    <source>
        <strain evidence="4">HKST-UBA15</strain>
    </source>
</reference>
<name>A0A955I614_9BACT</name>
<reference evidence="4" key="2">
    <citation type="journal article" date="2021" name="Microbiome">
        <title>Successional dynamics and alternative stable states in a saline activated sludge microbial community over 9 years.</title>
        <authorList>
            <person name="Wang Y."/>
            <person name="Ye J."/>
            <person name="Ju F."/>
            <person name="Liu L."/>
            <person name="Boyd J.A."/>
            <person name="Deng Y."/>
            <person name="Parks D.H."/>
            <person name="Jiang X."/>
            <person name="Yin X."/>
            <person name="Woodcroft B.J."/>
            <person name="Tyson G.W."/>
            <person name="Hugenholtz P."/>
            <person name="Polz M.F."/>
            <person name="Zhang T."/>
        </authorList>
    </citation>
    <scope>NUCLEOTIDE SEQUENCE</scope>
    <source>
        <strain evidence="4">HKST-UBA15</strain>
    </source>
</reference>